<evidence type="ECO:0000256" key="3">
    <source>
        <dbReference type="ARBA" id="ARBA00022512"/>
    </source>
</evidence>
<dbReference type="Pfam" id="PF01095">
    <property type="entry name" value="Pectinesterase"/>
    <property type="match status" value="1"/>
</dbReference>
<name>A0A6J5VLA8_PRUAR</name>
<gene>
    <name evidence="7" type="ORF">CURHAP_LOCUS46258</name>
</gene>
<evidence type="ECO:0000256" key="5">
    <source>
        <dbReference type="ARBA" id="ARBA00023085"/>
    </source>
</evidence>
<dbReference type="UniPathway" id="UPA00545">
    <property type="reaction ID" value="UER00823"/>
</dbReference>
<feature type="domain" description="Pectinesterase catalytic" evidence="6">
    <location>
        <begin position="79"/>
        <end position="173"/>
    </location>
</feature>
<dbReference type="Gene3D" id="2.160.20.10">
    <property type="entry name" value="Single-stranded right-handed beta-helix, Pectin lyase-like"/>
    <property type="match status" value="1"/>
</dbReference>
<dbReference type="PANTHER" id="PTHR31707">
    <property type="entry name" value="PECTINESTERASE"/>
    <property type="match status" value="1"/>
</dbReference>
<keyword evidence="5" id="KW-0063">Aspartyl esterase</keyword>
<protein>
    <recommendedName>
        <fullName evidence="6">Pectinesterase catalytic domain-containing protein</fullName>
    </recommendedName>
</protein>
<dbReference type="InterPro" id="IPR012334">
    <property type="entry name" value="Pectin_lyas_fold"/>
</dbReference>
<proteinExistence type="predicted"/>
<evidence type="ECO:0000313" key="8">
    <source>
        <dbReference type="Proteomes" id="UP000507222"/>
    </source>
</evidence>
<dbReference type="GO" id="GO:0030599">
    <property type="term" value="F:pectinesterase activity"/>
    <property type="evidence" value="ECO:0007669"/>
    <property type="project" value="InterPro"/>
</dbReference>
<reference evidence="7 8" key="1">
    <citation type="submission" date="2020-05" db="EMBL/GenBank/DDBJ databases">
        <authorList>
            <person name="Campoy J."/>
            <person name="Schneeberger K."/>
            <person name="Spophaly S."/>
        </authorList>
    </citation>
    <scope>NUCLEOTIDE SEQUENCE [LARGE SCALE GENOMIC DNA]</scope>
    <source>
        <strain evidence="7">PruArmRojPasFocal</strain>
    </source>
</reference>
<comment type="subcellular location">
    <subcellularLocation>
        <location evidence="1">Secreted</location>
        <location evidence="1">Cell wall</location>
    </subcellularLocation>
</comment>
<dbReference type="AlphaFoldDB" id="A0A6J5VLA8"/>
<dbReference type="EMBL" id="CAEKDK010000007">
    <property type="protein sequence ID" value="CAB4288145.1"/>
    <property type="molecule type" value="Genomic_DNA"/>
</dbReference>
<keyword evidence="3" id="KW-0964">Secreted</keyword>
<dbReference type="InterPro" id="IPR011050">
    <property type="entry name" value="Pectin_lyase_fold/virulence"/>
</dbReference>
<evidence type="ECO:0000313" key="7">
    <source>
        <dbReference type="EMBL" id="CAB4288145.1"/>
    </source>
</evidence>
<dbReference type="Proteomes" id="UP000507222">
    <property type="component" value="Unassembled WGS sequence"/>
</dbReference>
<keyword evidence="3" id="KW-0134">Cell wall</keyword>
<organism evidence="7 8">
    <name type="scientific">Prunus armeniaca</name>
    <name type="common">Apricot</name>
    <name type="synonym">Armeniaca vulgaris</name>
    <dbReference type="NCBI Taxonomy" id="36596"/>
    <lineage>
        <taxon>Eukaryota</taxon>
        <taxon>Viridiplantae</taxon>
        <taxon>Streptophyta</taxon>
        <taxon>Embryophyta</taxon>
        <taxon>Tracheophyta</taxon>
        <taxon>Spermatophyta</taxon>
        <taxon>Magnoliopsida</taxon>
        <taxon>eudicotyledons</taxon>
        <taxon>Gunneridae</taxon>
        <taxon>Pentapetalae</taxon>
        <taxon>rosids</taxon>
        <taxon>fabids</taxon>
        <taxon>Rosales</taxon>
        <taxon>Rosaceae</taxon>
        <taxon>Amygdaloideae</taxon>
        <taxon>Amygdaleae</taxon>
        <taxon>Prunus</taxon>
    </lineage>
</organism>
<sequence length="173" mass="19176">MPNVTISGDGSQKSIITGNKNFADGVRTSFQTASFAALGEGFVAKSMGFRNTVGPEKHQAVAARVQADRAIFLNCRFEGHRDFIFGDAAAIFQNCLIYVRKPMENQQNIVTAQGRADKQETTGIVLKDCKIMPDKDLEPVKSQFKTYLGRPWKEFSRTIVMDSTIEDLIHPDG</sequence>
<accession>A0A6J5VLA8</accession>
<comment type="pathway">
    <text evidence="2">Glycan metabolism; pectin degradation; 2-dehydro-3-deoxy-D-gluconate from pectin: step 1/5.</text>
</comment>
<evidence type="ECO:0000256" key="1">
    <source>
        <dbReference type="ARBA" id="ARBA00004191"/>
    </source>
</evidence>
<dbReference type="SUPFAM" id="SSF51126">
    <property type="entry name" value="Pectin lyase-like"/>
    <property type="match status" value="1"/>
</dbReference>
<keyword evidence="4" id="KW-0378">Hydrolase</keyword>
<dbReference type="GO" id="GO:0045490">
    <property type="term" value="P:pectin catabolic process"/>
    <property type="evidence" value="ECO:0007669"/>
    <property type="project" value="UniProtKB-UniPathway"/>
</dbReference>
<dbReference type="GO" id="GO:0042545">
    <property type="term" value="P:cell wall modification"/>
    <property type="evidence" value="ECO:0007669"/>
    <property type="project" value="InterPro"/>
</dbReference>
<evidence type="ECO:0000259" key="6">
    <source>
        <dbReference type="Pfam" id="PF01095"/>
    </source>
</evidence>
<evidence type="ECO:0000256" key="4">
    <source>
        <dbReference type="ARBA" id="ARBA00022801"/>
    </source>
</evidence>
<evidence type="ECO:0000256" key="2">
    <source>
        <dbReference type="ARBA" id="ARBA00005184"/>
    </source>
</evidence>
<dbReference type="InterPro" id="IPR000070">
    <property type="entry name" value="Pectinesterase_cat"/>
</dbReference>